<dbReference type="AlphaFoldDB" id="A0A1H7G2P3"/>
<evidence type="ECO:0000313" key="3">
    <source>
        <dbReference type="Proteomes" id="UP000198953"/>
    </source>
</evidence>
<feature type="signal peptide" evidence="1">
    <location>
        <begin position="1"/>
        <end position="29"/>
    </location>
</feature>
<keyword evidence="3" id="KW-1185">Reference proteome</keyword>
<reference evidence="2 3" key="1">
    <citation type="submission" date="2016-10" db="EMBL/GenBank/DDBJ databases">
        <authorList>
            <person name="de Groot N.N."/>
        </authorList>
    </citation>
    <scope>NUCLEOTIDE SEQUENCE [LARGE SCALE GENOMIC DNA]</scope>
    <source>
        <strain evidence="2 3">DSM 43357</strain>
    </source>
</reference>
<dbReference type="Proteomes" id="UP000198953">
    <property type="component" value="Unassembled WGS sequence"/>
</dbReference>
<proteinExistence type="predicted"/>
<feature type="chain" id="PRO_5011513888" evidence="1">
    <location>
        <begin position="30"/>
        <end position="55"/>
    </location>
</feature>
<evidence type="ECO:0000313" key="2">
    <source>
        <dbReference type="EMBL" id="SEK31777.1"/>
    </source>
</evidence>
<gene>
    <name evidence="2" type="ORF">SAMN05660976_00249</name>
</gene>
<sequence>MPALRPRRFLPTVLMILAAFFVVTQPHKAAVAVNTGVDAVQKIVQALTVFSNGLG</sequence>
<dbReference type="STRING" id="46177.SAMN05660976_00249"/>
<keyword evidence="1" id="KW-0732">Signal</keyword>
<dbReference type="RefSeq" id="WP_177227148.1">
    <property type="nucleotide sequence ID" value="NZ_FOBF01000001.1"/>
</dbReference>
<name>A0A1H7G2P3_9ACTN</name>
<organism evidence="2 3">
    <name type="scientific">Nonomuraea pusilla</name>
    <dbReference type="NCBI Taxonomy" id="46177"/>
    <lineage>
        <taxon>Bacteria</taxon>
        <taxon>Bacillati</taxon>
        <taxon>Actinomycetota</taxon>
        <taxon>Actinomycetes</taxon>
        <taxon>Streptosporangiales</taxon>
        <taxon>Streptosporangiaceae</taxon>
        <taxon>Nonomuraea</taxon>
    </lineage>
</organism>
<accession>A0A1H7G2P3</accession>
<evidence type="ECO:0000256" key="1">
    <source>
        <dbReference type="SAM" id="SignalP"/>
    </source>
</evidence>
<dbReference type="EMBL" id="FOBF01000001">
    <property type="protein sequence ID" value="SEK31777.1"/>
    <property type="molecule type" value="Genomic_DNA"/>
</dbReference>
<protein>
    <submittedName>
        <fullName evidence="2">Uncharacterized protein</fullName>
    </submittedName>
</protein>